<sequence length="252" mass="27712">MGIGLSIAHNLMGSIGAVPAFNKHSSHIGRLSTLELRDKIDVLPSTHIEQASIATFIPSLLVPSIQNLAFLATLSTLGLYTPAFVGIGIMTSNVQALLGNGGGLSATSSWKPSKLDQRRRRAHPRDVQMTVPEIEDRNSYHIVEVLVKKFENVIRYGGRTELESYDLSTNSDDQLHAPNSDLKIRQNGNTVQPKEFFLISRESQIQGIGNKSLSTAGSLARRDGNLKQFWENFKHACWGVGMQWNGKDCGDE</sequence>
<accession>A0A5N6KC28</accession>
<evidence type="ECO:0000313" key="2">
    <source>
        <dbReference type="Proteomes" id="UP000326757"/>
    </source>
</evidence>
<dbReference type="Proteomes" id="UP000326757">
    <property type="component" value="Unassembled WGS sequence"/>
</dbReference>
<dbReference type="EMBL" id="VIGI01000004">
    <property type="protein sequence ID" value="KAB8300993.1"/>
    <property type="molecule type" value="Genomic_DNA"/>
</dbReference>
<comment type="caution">
    <text evidence="1">The sequence shown here is derived from an EMBL/GenBank/DDBJ whole genome shotgun (WGS) entry which is preliminary data.</text>
</comment>
<gene>
    <name evidence="1" type="ORF">EYC80_002917</name>
</gene>
<name>A0A5N6KC28_MONLA</name>
<evidence type="ECO:0000313" key="1">
    <source>
        <dbReference type="EMBL" id="KAB8300993.1"/>
    </source>
</evidence>
<proteinExistence type="predicted"/>
<dbReference type="OrthoDB" id="3551623at2759"/>
<protein>
    <submittedName>
        <fullName evidence="1">Uncharacterized protein</fullName>
    </submittedName>
</protein>
<reference evidence="1 2" key="1">
    <citation type="submission" date="2019-06" db="EMBL/GenBank/DDBJ databases">
        <title>Genome Sequence of the Brown Rot Fungal Pathogen Monilinia laxa.</title>
        <authorList>
            <person name="De Miccolis Angelini R.M."/>
            <person name="Landi L."/>
            <person name="Abate D."/>
            <person name="Pollastro S."/>
            <person name="Romanazzi G."/>
            <person name="Faretra F."/>
        </authorList>
    </citation>
    <scope>NUCLEOTIDE SEQUENCE [LARGE SCALE GENOMIC DNA]</scope>
    <source>
        <strain evidence="1 2">Mlax316</strain>
    </source>
</reference>
<keyword evidence="2" id="KW-1185">Reference proteome</keyword>
<dbReference type="AlphaFoldDB" id="A0A5N6KC28"/>
<organism evidence="1 2">
    <name type="scientific">Monilinia laxa</name>
    <name type="common">Brown rot fungus</name>
    <name type="synonym">Sclerotinia laxa</name>
    <dbReference type="NCBI Taxonomy" id="61186"/>
    <lineage>
        <taxon>Eukaryota</taxon>
        <taxon>Fungi</taxon>
        <taxon>Dikarya</taxon>
        <taxon>Ascomycota</taxon>
        <taxon>Pezizomycotina</taxon>
        <taxon>Leotiomycetes</taxon>
        <taxon>Helotiales</taxon>
        <taxon>Sclerotiniaceae</taxon>
        <taxon>Monilinia</taxon>
    </lineage>
</organism>